<evidence type="ECO:0000313" key="1">
    <source>
        <dbReference type="EMBL" id="KAH6837803.1"/>
    </source>
</evidence>
<gene>
    <name evidence="1" type="ORF">C2S53_013963</name>
</gene>
<organism evidence="1 2">
    <name type="scientific">Perilla frutescens var. hirtella</name>
    <name type="common">Perilla citriodora</name>
    <name type="synonym">Perilla setoyensis</name>
    <dbReference type="NCBI Taxonomy" id="608512"/>
    <lineage>
        <taxon>Eukaryota</taxon>
        <taxon>Viridiplantae</taxon>
        <taxon>Streptophyta</taxon>
        <taxon>Embryophyta</taxon>
        <taxon>Tracheophyta</taxon>
        <taxon>Spermatophyta</taxon>
        <taxon>Magnoliopsida</taxon>
        <taxon>eudicotyledons</taxon>
        <taxon>Gunneridae</taxon>
        <taxon>Pentapetalae</taxon>
        <taxon>asterids</taxon>
        <taxon>lamiids</taxon>
        <taxon>Lamiales</taxon>
        <taxon>Lamiaceae</taxon>
        <taxon>Nepetoideae</taxon>
        <taxon>Elsholtzieae</taxon>
        <taxon>Perilla</taxon>
    </lineage>
</organism>
<reference evidence="1 2" key="1">
    <citation type="journal article" date="2021" name="Nat. Commun.">
        <title>Incipient diploidization of the medicinal plant Perilla within 10,000 years.</title>
        <authorList>
            <person name="Zhang Y."/>
            <person name="Shen Q."/>
            <person name="Leng L."/>
            <person name="Zhang D."/>
            <person name="Chen S."/>
            <person name="Shi Y."/>
            <person name="Ning Z."/>
            <person name="Chen S."/>
        </authorList>
    </citation>
    <scope>NUCLEOTIDE SEQUENCE [LARGE SCALE GENOMIC DNA]</scope>
    <source>
        <strain evidence="2">cv. PC099</strain>
    </source>
</reference>
<protein>
    <submittedName>
        <fullName evidence="1">Uncharacterized protein</fullName>
    </submittedName>
</protein>
<dbReference type="EMBL" id="SDAM02000007">
    <property type="protein sequence ID" value="KAH6837803.1"/>
    <property type="molecule type" value="Genomic_DNA"/>
</dbReference>
<sequence>MGNCLVLQENVLRATKTDCEILEYKSHIMKVDQIMSKRSHATSDELQVEKHMHPNAQVLQNHLHYLLPQPEPPRPIKTTKKAVRFSDYNVLEGGDQESGVVRIKLVISKKELQEMLSKGEVSVDGKALKMQNQEITNKAESNDRGDGVITKGWCPALESIPEIN</sequence>
<evidence type="ECO:0000313" key="2">
    <source>
        <dbReference type="Proteomes" id="UP001190926"/>
    </source>
</evidence>
<dbReference type="AlphaFoldDB" id="A0AAD4PF89"/>
<proteinExistence type="predicted"/>
<accession>A0AAD4PF89</accession>
<name>A0AAD4PF89_PERFH</name>
<comment type="caution">
    <text evidence="1">The sequence shown here is derived from an EMBL/GenBank/DDBJ whole genome shotgun (WGS) entry which is preliminary data.</text>
</comment>
<dbReference type="PANTHER" id="PTHR33148">
    <property type="entry name" value="PLASTID MOVEMENT IMPAIRED PROTEIN-RELATED"/>
    <property type="match status" value="1"/>
</dbReference>
<dbReference type="PANTHER" id="PTHR33148:SF46">
    <property type="entry name" value="EMB|CAB85509.1"/>
    <property type="match status" value="1"/>
</dbReference>
<keyword evidence="2" id="KW-1185">Reference proteome</keyword>
<dbReference type="Proteomes" id="UP001190926">
    <property type="component" value="Unassembled WGS sequence"/>
</dbReference>